<evidence type="ECO:0000256" key="1">
    <source>
        <dbReference type="SAM" id="MobiDB-lite"/>
    </source>
</evidence>
<keyword evidence="3" id="KW-1185">Reference proteome</keyword>
<evidence type="ECO:0000313" key="3">
    <source>
        <dbReference type="Proteomes" id="UP000183915"/>
    </source>
</evidence>
<dbReference type="EMBL" id="FNTT01000002">
    <property type="protein sequence ID" value="SEE54425.1"/>
    <property type="molecule type" value="Genomic_DNA"/>
</dbReference>
<feature type="region of interest" description="Disordered" evidence="1">
    <location>
        <begin position="226"/>
        <end position="249"/>
    </location>
</feature>
<accession>A0ABY0ZDC0</accession>
<protein>
    <submittedName>
        <fullName evidence="2">Uncharacterized protein</fullName>
    </submittedName>
</protein>
<proteinExistence type="predicted"/>
<organism evidence="2 3">
    <name type="scientific">Pseudomonas kilonensis</name>
    <dbReference type="NCBI Taxonomy" id="132476"/>
    <lineage>
        <taxon>Bacteria</taxon>
        <taxon>Pseudomonadati</taxon>
        <taxon>Pseudomonadota</taxon>
        <taxon>Gammaproteobacteria</taxon>
        <taxon>Pseudomonadales</taxon>
        <taxon>Pseudomonadaceae</taxon>
        <taxon>Pseudomonas</taxon>
    </lineage>
</organism>
<reference evidence="2 3" key="1">
    <citation type="submission" date="2016-10" db="EMBL/GenBank/DDBJ databases">
        <authorList>
            <person name="Varghese N."/>
            <person name="Submissions S."/>
        </authorList>
    </citation>
    <scope>NUCLEOTIDE SEQUENCE [LARGE SCALE GENOMIC DNA]</scope>
    <source>
        <strain evidence="2 3">BS3780</strain>
    </source>
</reference>
<sequence>MCRRLRGQARSHTRSGTIYRFAATANPCGSELARDGGGSACISVGCAAVFAGKPAPTLGRERSKDLRPLQIPVGASLLAMAVDQLASALDVPPSSRAGSLPHWVGNDLQICGHCKSLWEQSLLAIAVDQLASTLDVPPSSRAGSLPHWVGNDLQICGHCKSLWEQSLLAMAVDQLASVLDVPPSSRASPLPHWVGGDLQICGHCKFLWEQSLLAMAVDQLASALDVPPSSRASPLPQEKRGPTKNQVGY</sequence>
<evidence type="ECO:0000313" key="2">
    <source>
        <dbReference type="EMBL" id="SEE54425.1"/>
    </source>
</evidence>
<name>A0ABY0ZDC0_9PSED</name>
<comment type="caution">
    <text evidence="2">The sequence shown here is derived from an EMBL/GenBank/DDBJ whole genome shotgun (WGS) entry which is preliminary data.</text>
</comment>
<dbReference type="Proteomes" id="UP000183915">
    <property type="component" value="Unassembled WGS sequence"/>
</dbReference>
<gene>
    <name evidence="2" type="ORF">SAMN04490188_4334</name>
</gene>